<evidence type="ECO:0000313" key="1">
    <source>
        <dbReference type="EMBL" id="ENV00218.1"/>
    </source>
</evidence>
<organism evidence="1 2">
    <name type="scientific">Acinetobacter variabilis</name>
    <dbReference type="NCBI Taxonomy" id="70346"/>
    <lineage>
        <taxon>Bacteria</taxon>
        <taxon>Pseudomonadati</taxon>
        <taxon>Pseudomonadota</taxon>
        <taxon>Gammaproteobacteria</taxon>
        <taxon>Moraxellales</taxon>
        <taxon>Moraxellaceae</taxon>
        <taxon>Acinetobacter</taxon>
    </lineage>
</organism>
<dbReference type="RefSeq" id="WP_004781884.1">
    <property type="nucleotide sequence ID" value="NZ_KB849402.1"/>
</dbReference>
<name>N8WY74_9GAMM</name>
<dbReference type="eggNOG" id="ENOG502ZEBA">
    <property type="taxonomic scope" value="Bacteria"/>
</dbReference>
<gene>
    <name evidence="1" type="ORF">F969_01130</name>
</gene>
<dbReference type="PATRIC" id="fig|1217710.3.peg.1072"/>
<proteinExistence type="predicted"/>
<reference evidence="1 2" key="1">
    <citation type="submission" date="2013-02" db="EMBL/GenBank/DDBJ databases">
        <title>The Genome Sequence of Acinetobacter sp. NIPH 899.</title>
        <authorList>
            <consortium name="The Broad Institute Genome Sequencing Platform"/>
            <consortium name="The Broad Institute Genome Sequencing Center for Infectious Disease"/>
            <person name="Cerqueira G."/>
            <person name="Feldgarden M."/>
            <person name="Courvalin P."/>
            <person name="Perichon B."/>
            <person name="Grillot-Courvalin C."/>
            <person name="Clermont D."/>
            <person name="Rocha E."/>
            <person name="Yoon E.-J."/>
            <person name="Nemec A."/>
            <person name="Walker B."/>
            <person name="Young S.K."/>
            <person name="Zeng Q."/>
            <person name="Gargeya S."/>
            <person name="Fitzgerald M."/>
            <person name="Haas B."/>
            <person name="Abouelleil A."/>
            <person name="Alvarado L."/>
            <person name="Arachchi H.M."/>
            <person name="Berlin A.M."/>
            <person name="Chapman S.B."/>
            <person name="Dewar J."/>
            <person name="Goldberg J."/>
            <person name="Griggs A."/>
            <person name="Gujja S."/>
            <person name="Hansen M."/>
            <person name="Howarth C."/>
            <person name="Imamovic A."/>
            <person name="Larimer J."/>
            <person name="McCowan C."/>
            <person name="Murphy C."/>
            <person name="Neiman D."/>
            <person name="Pearson M."/>
            <person name="Priest M."/>
            <person name="Roberts A."/>
            <person name="Saif S."/>
            <person name="Shea T."/>
            <person name="Sisk P."/>
            <person name="Sykes S."/>
            <person name="Wortman J."/>
            <person name="Nusbaum C."/>
            <person name="Birren B."/>
        </authorList>
    </citation>
    <scope>NUCLEOTIDE SEQUENCE [LARGE SCALE GENOMIC DNA]</scope>
    <source>
        <strain evidence="1 2">NIPH 899</strain>
    </source>
</reference>
<protein>
    <submittedName>
        <fullName evidence="1">Uncharacterized protein</fullName>
    </submittedName>
</protein>
<dbReference type="AlphaFoldDB" id="N8WY74"/>
<dbReference type="HOGENOM" id="CLU_096719_0_0_6"/>
<comment type="caution">
    <text evidence="1">The sequence shown here is derived from an EMBL/GenBank/DDBJ whole genome shotgun (WGS) entry which is preliminary data.</text>
</comment>
<dbReference type="EMBL" id="APPE01000041">
    <property type="protein sequence ID" value="ENV00218.1"/>
    <property type="molecule type" value="Genomic_DNA"/>
</dbReference>
<accession>N8WY74</accession>
<sequence length="252" mass="28707">MWKKIRILILLMILFVVAINAYRDQNQDWNKPIFVLLHPINADGLATTQQYIQQLSAQDLKGTQEYLEKAAQQYRGQPTYFYFNLGRELKELPPKVPEQASLLGTILWSLKFRFYAWQQQQGSDPSSNVTLFLNYYDPAHTQQLKHSTALQKGRIGSVNLFASSRQSDQNKIVLVHELLHAFGASDKYDLATGQPLYPVGYANPNQQPLFPQTKAELMAGHIPVSQSTSKMPESLNQTLINEITAIELGWKK</sequence>
<keyword evidence="2" id="KW-1185">Reference proteome</keyword>
<dbReference type="Proteomes" id="UP000013070">
    <property type="component" value="Unassembled WGS sequence"/>
</dbReference>
<evidence type="ECO:0000313" key="2">
    <source>
        <dbReference type="Proteomes" id="UP000013070"/>
    </source>
</evidence>